<dbReference type="SUPFAM" id="SSF51735">
    <property type="entry name" value="NAD(P)-binding Rossmann-fold domains"/>
    <property type="match status" value="1"/>
</dbReference>
<evidence type="ECO:0000313" key="4">
    <source>
        <dbReference type="Proteomes" id="UP000192578"/>
    </source>
</evidence>
<proteinExistence type="inferred from homology"/>
<dbReference type="InterPro" id="IPR002347">
    <property type="entry name" value="SDR_fam"/>
</dbReference>
<keyword evidence="4" id="KW-1185">Reference proteome</keyword>
<gene>
    <name evidence="3" type="ORF">BV898_07060</name>
</gene>
<evidence type="ECO:0000313" key="3">
    <source>
        <dbReference type="EMBL" id="OQV18803.1"/>
    </source>
</evidence>
<keyword evidence="2" id="KW-0560">Oxidoreductase</keyword>
<accession>A0A1W0WUH5</accession>
<reference evidence="4" key="1">
    <citation type="submission" date="2017-01" db="EMBL/GenBank/DDBJ databases">
        <title>Comparative genomics of anhydrobiosis in the tardigrade Hypsibius dujardini.</title>
        <authorList>
            <person name="Yoshida Y."/>
            <person name="Koutsovoulos G."/>
            <person name="Laetsch D."/>
            <person name="Stevens L."/>
            <person name="Kumar S."/>
            <person name="Horikawa D."/>
            <person name="Ishino K."/>
            <person name="Komine S."/>
            <person name="Tomita M."/>
            <person name="Blaxter M."/>
            <person name="Arakawa K."/>
        </authorList>
    </citation>
    <scope>NUCLEOTIDE SEQUENCE [LARGE SCALE GENOMIC DNA]</scope>
    <source>
        <strain evidence="4">Z151</strain>
    </source>
</reference>
<protein>
    <recommendedName>
        <fullName evidence="5">Dehydrogenase/reductase SDR family member 11</fullName>
    </recommendedName>
</protein>
<dbReference type="GO" id="GO:0016491">
    <property type="term" value="F:oxidoreductase activity"/>
    <property type="evidence" value="ECO:0007669"/>
    <property type="project" value="UniProtKB-KW"/>
</dbReference>
<dbReference type="EMBL" id="MTYJ01000045">
    <property type="protein sequence ID" value="OQV18803.1"/>
    <property type="molecule type" value="Genomic_DNA"/>
</dbReference>
<evidence type="ECO:0000256" key="2">
    <source>
        <dbReference type="ARBA" id="ARBA00023002"/>
    </source>
</evidence>
<organism evidence="3 4">
    <name type="scientific">Hypsibius exemplaris</name>
    <name type="common">Freshwater tardigrade</name>
    <dbReference type="NCBI Taxonomy" id="2072580"/>
    <lineage>
        <taxon>Eukaryota</taxon>
        <taxon>Metazoa</taxon>
        <taxon>Ecdysozoa</taxon>
        <taxon>Tardigrada</taxon>
        <taxon>Eutardigrada</taxon>
        <taxon>Parachela</taxon>
        <taxon>Hypsibioidea</taxon>
        <taxon>Hypsibiidae</taxon>
        <taxon>Hypsibius</taxon>
    </lineage>
</organism>
<dbReference type="PANTHER" id="PTHR43115">
    <property type="entry name" value="DEHYDROGENASE/REDUCTASE SDR FAMILY MEMBER 11"/>
    <property type="match status" value="1"/>
</dbReference>
<dbReference type="Pfam" id="PF00106">
    <property type="entry name" value="adh_short"/>
    <property type="match status" value="1"/>
</dbReference>
<dbReference type="Gene3D" id="3.40.50.720">
    <property type="entry name" value="NAD(P)-binding Rossmann-like Domain"/>
    <property type="match status" value="1"/>
</dbReference>
<sequence>MAGMLQLNILSTTICTKETLRLLEKDGITTGHVININSIAGHRSIEGFKFTPARSNMLTALTKALHVELAKKKSKIRVTSLSPGLCSDIADAVLYVLSVPLSVVITELTIVPNGEMV</sequence>
<comment type="similarity">
    <text evidence="1">Belongs to the short-chain dehydrogenases/reductases (SDR) family.</text>
</comment>
<name>A0A1W0WUH5_HYPEX</name>
<dbReference type="OrthoDB" id="1933717at2759"/>
<comment type="caution">
    <text evidence="3">The sequence shown here is derived from an EMBL/GenBank/DDBJ whole genome shotgun (WGS) entry which is preliminary data.</text>
</comment>
<dbReference type="Proteomes" id="UP000192578">
    <property type="component" value="Unassembled WGS sequence"/>
</dbReference>
<evidence type="ECO:0000256" key="1">
    <source>
        <dbReference type="ARBA" id="ARBA00006484"/>
    </source>
</evidence>
<evidence type="ECO:0008006" key="5">
    <source>
        <dbReference type="Google" id="ProtNLM"/>
    </source>
</evidence>
<dbReference type="AlphaFoldDB" id="A0A1W0WUH5"/>
<dbReference type="InterPro" id="IPR036291">
    <property type="entry name" value="NAD(P)-bd_dom_sf"/>
</dbReference>
<dbReference type="PANTHER" id="PTHR43115:SF4">
    <property type="entry name" value="DEHYDROGENASE_REDUCTASE SDR FAMILY MEMBER 11"/>
    <property type="match status" value="1"/>
</dbReference>